<evidence type="ECO:0000256" key="1">
    <source>
        <dbReference type="SAM" id="MobiDB-lite"/>
    </source>
</evidence>
<sequence length="315" mass="33766">MPRTSRPAPRDGGTVTIAVCTRNRPELLRSALAAIREHSGSVELLVVDSASTTDETRAVAREADARYVRAERPGLSIARNIALREASGGLIVFTDDDCRTEPGYLAPLVAAFDDDTVHAATGRLHDTHDPLPAPAPPILLTDVLDGLDAGHGALMAFRTDAFASLGGFDPVLGAGRRFGGAEDLDALCRVLASGGLVAKVGASIVTHVYTRDDADYVVLNENYGRGIGAMIAKWLRENPAAGRALRRRVVRRALRRLARRVTDARYRRGQAAYLRGILTGYREARGLPLDGPVFRDEHPPDPVPTPIAIDGTETG</sequence>
<dbReference type="OrthoDB" id="3180470at2"/>
<dbReference type="SUPFAM" id="SSF53448">
    <property type="entry name" value="Nucleotide-diphospho-sugar transferases"/>
    <property type="match status" value="1"/>
</dbReference>
<dbReference type="CDD" id="cd00761">
    <property type="entry name" value="Glyco_tranf_GTA_type"/>
    <property type="match status" value="1"/>
</dbReference>
<evidence type="ECO:0000313" key="4">
    <source>
        <dbReference type="Proteomes" id="UP000291259"/>
    </source>
</evidence>
<keyword evidence="3" id="KW-0808">Transferase</keyword>
<name>A0A4P6FKZ2_9MICO</name>
<gene>
    <name evidence="3" type="ORF">ET445_16450</name>
</gene>
<dbReference type="EMBL" id="CP035491">
    <property type="protein sequence ID" value="QAY74687.1"/>
    <property type="molecule type" value="Genomic_DNA"/>
</dbReference>
<dbReference type="GO" id="GO:0016740">
    <property type="term" value="F:transferase activity"/>
    <property type="evidence" value="ECO:0007669"/>
    <property type="project" value="UniProtKB-KW"/>
</dbReference>
<dbReference type="PANTHER" id="PTHR43179">
    <property type="entry name" value="RHAMNOSYLTRANSFERASE WBBL"/>
    <property type="match status" value="1"/>
</dbReference>
<dbReference type="Pfam" id="PF00535">
    <property type="entry name" value="Glycos_transf_2"/>
    <property type="match status" value="1"/>
</dbReference>
<dbReference type="Proteomes" id="UP000291259">
    <property type="component" value="Chromosome"/>
</dbReference>
<dbReference type="InterPro" id="IPR029044">
    <property type="entry name" value="Nucleotide-diphossugar_trans"/>
</dbReference>
<dbReference type="PANTHER" id="PTHR43179:SF7">
    <property type="entry name" value="RHAMNOSYLTRANSFERASE WBBL"/>
    <property type="match status" value="1"/>
</dbReference>
<dbReference type="Gene3D" id="3.90.550.10">
    <property type="entry name" value="Spore Coat Polysaccharide Biosynthesis Protein SpsA, Chain A"/>
    <property type="match status" value="1"/>
</dbReference>
<accession>A0A4P6FKZ2</accession>
<keyword evidence="4" id="KW-1185">Reference proteome</keyword>
<dbReference type="AlphaFoldDB" id="A0A4P6FKZ2"/>
<reference evidence="3 4" key="1">
    <citation type="submission" date="2019-01" db="EMBL/GenBank/DDBJ databases">
        <title>Genome sequencing of strain FW100M-8.</title>
        <authorList>
            <person name="Heo J."/>
            <person name="Kim S.-J."/>
            <person name="Kim J.-S."/>
            <person name="Hong S.-B."/>
            <person name="Kwon S.-W."/>
        </authorList>
    </citation>
    <scope>NUCLEOTIDE SEQUENCE [LARGE SCALE GENOMIC DNA]</scope>
    <source>
        <strain evidence="3 4">FW100M-8</strain>
    </source>
</reference>
<protein>
    <submittedName>
        <fullName evidence="3">Glycosyltransferase family 2 protein</fullName>
    </submittedName>
</protein>
<dbReference type="RefSeq" id="WP_129192231.1">
    <property type="nucleotide sequence ID" value="NZ_CP035491.1"/>
</dbReference>
<feature type="domain" description="Glycosyltransferase 2-like" evidence="2">
    <location>
        <begin position="16"/>
        <end position="123"/>
    </location>
</feature>
<evidence type="ECO:0000313" key="3">
    <source>
        <dbReference type="EMBL" id="QAY74687.1"/>
    </source>
</evidence>
<dbReference type="InterPro" id="IPR001173">
    <property type="entry name" value="Glyco_trans_2-like"/>
</dbReference>
<feature type="region of interest" description="Disordered" evidence="1">
    <location>
        <begin position="292"/>
        <end position="315"/>
    </location>
</feature>
<evidence type="ECO:0000259" key="2">
    <source>
        <dbReference type="Pfam" id="PF00535"/>
    </source>
</evidence>
<organism evidence="3 4">
    <name type="scientific">Agromyces protaetiae</name>
    <dbReference type="NCBI Taxonomy" id="2509455"/>
    <lineage>
        <taxon>Bacteria</taxon>
        <taxon>Bacillati</taxon>
        <taxon>Actinomycetota</taxon>
        <taxon>Actinomycetes</taxon>
        <taxon>Micrococcales</taxon>
        <taxon>Microbacteriaceae</taxon>
        <taxon>Agromyces</taxon>
    </lineage>
</organism>
<proteinExistence type="predicted"/>
<dbReference type="KEGG" id="agf:ET445_16450"/>